<dbReference type="AlphaFoldDB" id="A0A9D1R5C6"/>
<accession>A0A9D1R5C6</accession>
<dbReference type="EMBL" id="DXGH01000035">
    <property type="protein sequence ID" value="HIW81155.1"/>
    <property type="molecule type" value="Genomic_DNA"/>
</dbReference>
<dbReference type="InterPro" id="IPR021552">
    <property type="entry name" value="ArsP_2"/>
</dbReference>
<feature type="transmembrane region" description="Helical" evidence="1">
    <location>
        <begin position="50"/>
        <end position="72"/>
    </location>
</feature>
<dbReference type="Pfam" id="PF11449">
    <property type="entry name" value="ArsP_2"/>
    <property type="match status" value="1"/>
</dbReference>
<evidence type="ECO:0000313" key="3">
    <source>
        <dbReference type="Proteomes" id="UP000824265"/>
    </source>
</evidence>
<proteinExistence type="predicted"/>
<keyword evidence="1" id="KW-1133">Transmembrane helix</keyword>
<keyword evidence="1" id="KW-0472">Membrane</keyword>
<reference evidence="2" key="1">
    <citation type="journal article" date="2021" name="PeerJ">
        <title>Extensive microbial diversity within the chicken gut microbiome revealed by metagenomics and culture.</title>
        <authorList>
            <person name="Gilroy R."/>
            <person name="Ravi A."/>
            <person name="Getino M."/>
            <person name="Pursley I."/>
            <person name="Horton D.L."/>
            <person name="Alikhan N.F."/>
            <person name="Baker D."/>
            <person name="Gharbi K."/>
            <person name="Hall N."/>
            <person name="Watson M."/>
            <person name="Adriaenssens E.M."/>
            <person name="Foster-Nyarko E."/>
            <person name="Jarju S."/>
            <person name="Secka A."/>
            <person name="Antonio M."/>
            <person name="Oren A."/>
            <person name="Chaudhuri R.R."/>
            <person name="La Ragione R."/>
            <person name="Hildebrand F."/>
            <person name="Pallen M.J."/>
        </authorList>
    </citation>
    <scope>NUCLEOTIDE SEQUENCE</scope>
    <source>
        <strain evidence="2">CHK195-6426</strain>
    </source>
</reference>
<organism evidence="2 3">
    <name type="scientific">Candidatus Acetatifactor stercoripullorum</name>
    <dbReference type="NCBI Taxonomy" id="2838414"/>
    <lineage>
        <taxon>Bacteria</taxon>
        <taxon>Bacillati</taxon>
        <taxon>Bacillota</taxon>
        <taxon>Clostridia</taxon>
        <taxon>Lachnospirales</taxon>
        <taxon>Lachnospiraceae</taxon>
        <taxon>Acetatifactor</taxon>
    </lineage>
</organism>
<reference evidence="2" key="2">
    <citation type="submission" date="2021-04" db="EMBL/GenBank/DDBJ databases">
        <authorList>
            <person name="Gilroy R."/>
        </authorList>
    </citation>
    <scope>NUCLEOTIDE SEQUENCE</scope>
    <source>
        <strain evidence="2">CHK195-6426</strain>
    </source>
</reference>
<protein>
    <submittedName>
        <fullName evidence="2">Arsenic efflux protein</fullName>
    </submittedName>
</protein>
<feature type="transmembrane region" description="Helical" evidence="1">
    <location>
        <begin position="260"/>
        <end position="278"/>
    </location>
</feature>
<gene>
    <name evidence="2" type="ORF">H9742_06425</name>
</gene>
<dbReference type="NCBIfam" id="NF037962">
    <property type="entry name" value="arsenic_eff"/>
    <property type="match status" value="1"/>
</dbReference>
<feature type="transmembrane region" description="Helical" evidence="1">
    <location>
        <begin position="12"/>
        <end position="29"/>
    </location>
</feature>
<evidence type="ECO:0000256" key="1">
    <source>
        <dbReference type="SAM" id="Phobius"/>
    </source>
</evidence>
<sequence length="279" mass="29707">MLHIIEHSVLDSLKLVPFLFLTYLVMEYLEHRAGAKTEKLVGKAGKFGPLIGGFLGAVPQCGFSAAASGLYAGRVISLGTLLAIYLSTSDEMLPILISEKQPLSLIFTILLAKIAIGAAAGFLIDLFLSQKKGEEHHHIHEICEHEHCHCEKGILRSAVSHTLQITFFILLITFALNLILHFVGEDALANLILNRPILGPVLAGAVGLIPNCAASVAITQLYLSGAMSAGAMMAGLLSGAGTGLLVLFRVNHDKKENLKILGLLYAIGVLAGIVIECVI</sequence>
<keyword evidence="1" id="KW-0812">Transmembrane</keyword>
<feature type="transmembrane region" description="Helical" evidence="1">
    <location>
        <begin position="196"/>
        <end position="218"/>
    </location>
</feature>
<comment type="caution">
    <text evidence="2">The sequence shown here is derived from an EMBL/GenBank/DDBJ whole genome shotgun (WGS) entry which is preliminary data.</text>
</comment>
<feature type="transmembrane region" description="Helical" evidence="1">
    <location>
        <begin position="165"/>
        <end position="184"/>
    </location>
</feature>
<feature type="transmembrane region" description="Helical" evidence="1">
    <location>
        <begin position="103"/>
        <end position="128"/>
    </location>
</feature>
<evidence type="ECO:0000313" key="2">
    <source>
        <dbReference type="EMBL" id="HIW81155.1"/>
    </source>
</evidence>
<feature type="transmembrane region" description="Helical" evidence="1">
    <location>
        <begin position="230"/>
        <end position="248"/>
    </location>
</feature>
<dbReference type="Proteomes" id="UP000824265">
    <property type="component" value="Unassembled WGS sequence"/>
</dbReference>
<name>A0A9D1R5C6_9FIRM</name>